<dbReference type="PANTHER" id="PTHR42646:SF2">
    <property type="entry name" value="5'-3' EXONUCLEASE FAMILY PROTEIN"/>
    <property type="match status" value="1"/>
</dbReference>
<dbReference type="GO" id="GO:0003677">
    <property type="term" value="F:DNA binding"/>
    <property type="evidence" value="ECO:0007669"/>
    <property type="project" value="UniProtKB-KW"/>
</dbReference>
<comment type="caution">
    <text evidence="5">The sequence shown here is derived from an EMBL/GenBank/DDBJ whole genome shotgun (WGS) entry which is preliminary data.</text>
</comment>
<gene>
    <name evidence="5" type="ORF">COT87_02770</name>
</gene>
<proteinExistence type="predicted"/>
<dbReference type="AlphaFoldDB" id="A0A2H0VI91"/>
<dbReference type="CDD" id="cd09898">
    <property type="entry name" value="H3TH_53EXO"/>
    <property type="match status" value="1"/>
</dbReference>
<dbReference type="Gene3D" id="1.10.150.20">
    <property type="entry name" value="5' to 3' exonuclease, C-terminal subdomain"/>
    <property type="match status" value="1"/>
</dbReference>
<dbReference type="GO" id="GO:0017108">
    <property type="term" value="F:5'-flap endonuclease activity"/>
    <property type="evidence" value="ECO:0007669"/>
    <property type="project" value="InterPro"/>
</dbReference>
<keyword evidence="3" id="KW-0238">DNA-binding</keyword>
<dbReference type="Gene3D" id="3.40.50.1010">
    <property type="entry name" value="5'-nuclease"/>
    <property type="match status" value="1"/>
</dbReference>
<dbReference type="PANTHER" id="PTHR42646">
    <property type="entry name" value="FLAP ENDONUCLEASE XNI"/>
    <property type="match status" value="1"/>
</dbReference>
<keyword evidence="1" id="KW-0540">Nuclease</keyword>
<dbReference type="InterPro" id="IPR029060">
    <property type="entry name" value="PIN-like_dom_sf"/>
</dbReference>
<organism evidence="5 6">
    <name type="scientific">Candidatus Collierbacteria bacterium CG10_big_fil_rev_8_21_14_0_10_44_9</name>
    <dbReference type="NCBI Taxonomy" id="1974535"/>
    <lineage>
        <taxon>Bacteria</taxon>
        <taxon>Candidatus Collieribacteriota</taxon>
    </lineage>
</organism>
<dbReference type="SMART" id="SM00279">
    <property type="entry name" value="HhH2"/>
    <property type="match status" value="1"/>
</dbReference>
<evidence type="ECO:0000313" key="5">
    <source>
        <dbReference type="EMBL" id="PIR98817.1"/>
    </source>
</evidence>
<keyword evidence="2" id="KW-0378">Hydrolase</keyword>
<feature type="domain" description="5'-3' exonuclease" evidence="4">
    <location>
        <begin position="2"/>
        <end position="261"/>
    </location>
</feature>
<dbReference type="Pfam" id="PF02739">
    <property type="entry name" value="5_3_exonuc_N"/>
    <property type="match status" value="1"/>
</dbReference>
<dbReference type="InterPro" id="IPR020045">
    <property type="entry name" value="DNA_polI_H3TH"/>
</dbReference>
<dbReference type="InterPro" id="IPR020046">
    <property type="entry name" value="5-3_exonucl_a-hlix_arch_N"/>
</dbReference>
<dbReference type="GO" id="GO:0008409">
    <property type="term" value="F:5'-3' exonuclease activity"/>
    <property type="evidence" value="ECO:0007669"/>
    <property type="project" value="InterPro"/>
</dbReference>
<dbReference type="SMART" id="SM00475">
    <property type="entry name" value="53EXOc"/>
    <property type="match status" value="1"/>
</dbReference>
<dbReference type="SUPFAM" id="SSF47807">
    <property type="entry name" value="5' to 3' exonuclease, C-terminal subdomain"/>
    <property type="match status" value="1"/>
</dbReference>
<name>A0A2H0VI91_9BACT</name>
<dbReference type="FunFam" id="1.10.150.20:FF:000003">
    <property type="entry name" value="DNA polymerase I"/>
    <property type="match status" value="1"/>
</dbReference>
<dbReference type="SUPFAM" id="SSF88723">
    <property type="entry name" value="PIN domain-like"/>
    <property type="match status" value="1"/>
</dbReference>
<sequence length="296" mass="32711">MNKLLLVDGSALLHRAYHAYPPLTSKTGEVVGAVYGVASILISALEQEKPSHVMVAWDLPQPTFRHVKYVGYKAQRPKADSEMILQIPLVKEVIRCMGIVQVEKEGFEADDIIGTLSKNQDGEVVILTGDQDTMQLVNEYVRVLTPAKGANPPVLYGPDEVFNKYGVHPEQIVDYKALIGDSSDNIPGVAGIGPKGAANLIKMFGSLERIYREIKEVQGHFGELMAKKLTDGKDSAFLSQDLSRIVTDMTIDVTLEQMEYRGLQGQALQAKFEELGFKSLVKKFFPEKLSNQIGLF</sequence>
<dbReference type="InterPro" id="IPR002421">
    <property type="entry name" value="5-3_exonuclease"/>
</dbReference>
<evidence type="ECO:0000256" key="3">
    <source>
        <dbReference type="ARBA" id="ARBA00023125"/>
    </source>
</evidence>
<evidence type="ECO:0000259" key="4">
    <source>
        <dbReference type="SMART" id="SM00475"/>
    </source>
</evidence>
<dbReference type="Proteomes" id="UP000230796">
    <property type="component" value="Unassembled WGS sequence"/>
</dbReference>
<dbReference type="EMBL" id="PFAF01000057">
    <property type="protein sequence ID" value="PIR98817.1"/>
    <property type="molecule type" value="Genomic_DNA"/>
</dbReference>
<protein>
    <recommendedName>
        <fullName evidence="4">5'-3' exonuclease domain-containing protein</fullName>
    </recommendedName>
</protein>
<dbReference type="InterPro" id="IPR036279">
    <property type="entry name" value="5-3_exonuclease_C_sf"/>
</dbReference>
<dbReference type="InterPro" id="IPR038969">
    <property type="entry name" value="FEN"/>
</dbReference>
<dbReference type="GO" id="GO:0033567">
    <property type="term" value="P:DNA replication, Okazaki fragment processing"/>
    <property type="evidence" value="ECO:0007669"/>
    <property type="project" value="InterPro"/>
</dbReference>
<dbReference type="Pfam" id="PF01367">
    <property type="entry name" value="5_3_exonuc"/>
    <property type="match status" value="1"/>
</dbReference>
<evidence type="ECO:0000256" key="1">
    <source>
        <dbReference type="ARBA" id="ARBA00022722"/>
    </source>
</evidence>
<reference evidence="6" key="1">
    <citation type="submission" date="2017-09" db="EMBL/GenBank/DDBJ databases">
        <title>Depth-based differentiation of microbial function through sediment-hosted aquifers and enrichment of novel symbionts in the deep terrestrial subsurface.</title>
        <authorList>
            <person name="Probst A.J."/>
            <person name="Ladd B."/>
            <person name="Jarett J.K."/>
            <person name="Geller-Mcgrath D.E."/>
            <person name="Sieber C.M.K."/>
            <person name="Emerson J.B."/>
            <person name="Anantharaman K."/>
            <person name="Thomas B.C."/>
            <person name="Malmstrom R."/>
            <person name="Stieglmeier M."/>
            <person name="Klingl A."/>
            <person name="Woyke T."/>
            <person name="Ryan C.M."/>
            <person name="Banfield J.F."/>
        </authorList>
    </citation>
    <scope>NUCLEOTIDE SEQUENCE [LARGE SCALE GENOMIC DNA]</scope>
</reference>
<evidence type="ECO:0000256" key="2">
    <source>
        <dbReference type="ARBA" id="ARBA00022801"/>
    </source>
</evidence>
<dbReference type="CDD" id="cd09859">
    <property type="entry name" value="PIN_53EXO"/>
    <property type="match status" value="1"/>
</dbReference>
<dbReference type="InterPro" id="IPR008918">
    <property type="entry name" value="HhH2"/>
</dbReference>
<accession>A0A2H0VI91</accession>
<evidence type="ECO:0000313" key="6">
    <source>
        <dbReference type="Proteomes" id="UP000230796"/>
    </source>
</evidence>